<accession>A0A9P4JTH6</accession>
<dbReference type="EMBL" id="ML993855">
    <property type="protein sequence ID" value="KAF2205473.1"/>
    <property type="molecule type" value="Genomic_DNA"/>
</dbReference>
<dbReference type="AlphaFoldDB" id="A0A9P4JTH6"/>
<protein>
    <submittedName>
        <fullName evidence="1">Uncharacterized protein</fullName>
    </submittedName>
</protein>
<reference evidence="1" key="1">
    <citation type="journal article" date="2020" name="Stud. Mycol.">
        <title>101 Dothideomycetes genomes: a test case for predicting lifestyles and emergence of pathogens.</title>
        <authorList>
            <person name="Haridas S."/>
            <person name="Albert R."/>
            <person name="Binder M."/>
            <person name="Bloem J."/>
            <person name="Labutti K."/>
            <person name="Salamov A."/>
            <person name="Andreopoulos B."/>
            <person name="Baker S."/>
            <person name="Barry K."/>
            <person name="Bills G."/>
            <person name="Bluhm B."/>
            <person name="Cannon C."/>
            <person name="Castanera R."/>
            <person name="Culley D."/>
            <person name="Daum C."/>
            <person name="Ezra D."/>
            <person name="Gonzalez J."/>
            <person name="Henrissat B."/>
            <person name="Kuo A."/>
            <person name="Liang C."/>
            <person name="Lipzen A."/>
            <person name="Lutzoni F."/>
            <person name="Magnuson J."/>
            <person name="Mondo S."/>
            <person name="Nolan M."/>
            <person name="Ohm R."/>
            <person name="Pangilinan J."/>
            <person name="Park H.-J."/>
            <person name="Ramirez L."/>
            <person name="Alfaro M."/>
            <person name="Sun H."/>
            <person name="Tritt A."/>
            <person name="Yoshinaga Y."/>
            <person name="Zwiers L.-H."/>
            <person name="Turgeon B."/>
            <person name="Goodwin S."/>
            <person name="Spatafora J."/>
            <person name="Crous P."/>
            <person name="Grigoriev I."/>
        </authorList>
    </citation>
    <scope>NUCLEOTIDE SEQUENCE</scope>
    <source>
        <strain evidence="1">ATCC 74209</strain>
    </source>
</reference>
<comment type="caution">
    <text evidence="1">The sequence shown here is derived from an EMBL/GenBank/DDBJ whole genome shotgun (WGS) entry which is preliminary data.</text>
</comment>
<organism evidence="1 2">
    <name type="scientific">Delitschia confertaspora ATCC 74209</name>
    <dbReference type="NCBI Taxonomy" id="1513339"/>
    <lineage>
        <taxon>Eukaryota</taxon>
        <taxon>Fungi</taxon>
        <taxon>Dikarya</taxon>
        <taxon>Ascomycota</taxon>
        <taxon>Pezizomycotina</taxon>
        <taxon>Dothideomycetes</taxon>
        <taxon>Pleosporomycetidae</taxon>
        <taxon>Pleosporales</taxon>
        <taxon>Delitschiaceae</taxon>
        <taxon>Delitschia</taxon>
    </lineage>
</organism>
<dbReference type="Proteomes" id="UP000799536">
    <property type="component" value="Unassembled WGS sequence"/>
</dbReference>
<evidence type="ECO:0000313" key="2">
    <source>
        <dbReference type="Proteomes" id="UP000799536"/>
    </source>
</evidence>
<proteinExistence type="predicted"/>
<sequence>MAWYRCNRFCFACVNFFFSLLGDFFSFSCSEIYLRIFYSQNTDSTIGTFTVSNPIRIGQTYFSMCWIYRNVYYRRLPVIKDYIESRLKESSVLFINLVI</sequence>
<gene>
    <name evidence="1" type="ORF">GQ43DRAFT_4455</name>
</gene>
<keyword evidence="2" id="KW-1185">Reference proteome</keyword>
<evidence type="ECO:0000313" key="1">
    <source>
        <dbReference type="EMBL" id="KAF2205473.1"/>
    </source>
</evidence>
<name>A0A9P4JTH6_9PLEO</name>